<feature type="domain" description="DEP" evidence="3">
    <location>
        <begin position="19"/>
        <end position="111"/>
    </location>
</feature>
<name>A0AAV2LTE1_KNICA</name>
<dbReference type="EMBL" id="OZ035826">
    <property type="protein sequence ID" value="CAL1603971.1"/>
    <property type="molecule type" value="Genomic_DNA"/>
</dbReference>
<gene>
    <name evidence="4" type="ORF">KC01_LOCUS31563</name>
</gene>
<evidence type="ECO:0000256" key="2">
    <source>
        <dbReference type="ARBA" id="ARBA00040225"/>
    </source>
</evidence>
<evidence type="ECO:0000256" key="1">
    <source>
        <dbReference type="ARBA" id="ARBA00037970"/>
    </source>
</evidence>
<dbReference type="CDD" id="cd04446">
    <property type="entry name" value="DEP_DEPDC4"/>
    <property type="match status" value="1"/>
</dbReference>
<evidence type="ECO:0000259" key="3">
    <source>
        <dbReference type="PROSITE" id="PS50186"/>
    </source>
</evidence>
<accession>A0AAV2LTE1</accession>
<dbReference type="PANTHER" id="PTHR16206:SF9">
    <property type="entry name" value="DEP DOMAIN-CONTAINING PROTEIN 7"/>
    <property type="match status" value="1"/>
</dbReference>
<evidence type="ECO:0000313" key="5">
    <source>
        <dbReference type="Proteomes" id="UP001497482"/>
    </source>
</evidence>
<sequence length="507" mass="57639">MAGKPFRATYIWGSIISNLHSHVEVKRRRYNLKSYHDCFLGSEAVDAVLTHITLMRFFGEEAVPRYKAVRLCQALMDSRVFEPVGNKVAFGKDKKQPTFEDSSCSLYRFLSPGTSSLNYVPPEPDKSGYESPSTNWNKNRQEVEHGFFMKSAADRSLEEVLGNLDLSANVTPQMIDMGISQDIFDELWHQQAVSRLLQLIELPLLESLLEGTCPSESNKNSTGSDTDVMCTSSFLNREVLKAFSEAQADEWMLAAVDCLEFVPDELVVDLSRGVARFAEDLLQCKKLFYQVLAQHYGHAQHPPLLSNHIFDIHSGIADLLVNGKQEQALEAIQLCLKIQDSRSREELRRLLRFMAIASKSQGLKLHKEIENRMAVKRAFSSAIVYSRRLPKGKVDLMVLFMLDKHHDLFKTPSTLHKLVSDKIINLVKGEDPNHMNDTSFCERISSKEYAANTQRNTKEELLSLLQTIHQNPHLSANEKKRLLGQFYKGHPDIFVQYFGNRISTVNV</sequence>
<dbReference type="CDD" id="cd04405">
    <property type="entry name" value="RhoGAP_BRCC3-like"/>
    <property type="match status" value="1"/>
</dbReference>
<dbReference type="SMART" id="SM00049">
    <property type="entry name" value="DEP"/>
    <property type="match status" value="1"/>
</dbReference>
<dbReference type="InterPro" id="IPR036390">
    <property type="entry name" value="WH_DNA-bd_sf"/>
</dbReference>
<dbReference type="Proteomes" id="UP001497482">
    <property type="component" value="Chromosome 4"/>
</dbReference>
<dbReference type="AlphaFoldDB" id="A0AAV2LTE1"/>
<dbReference type="SUPFAM" id="SSF46785">
    <property type="entry name" value="Winged helix' DNA-binding domain"/>
    <property type="match status" value="1"/>
</dbReference>
<organism evidence="4 5">
    <name type="scientific">Knipowitschia caucasica</name>
    <name type="common">Caucasian dwarf goby</name>
    <name type="synonym">Pomatoschistus caucasicus</name>
    <dbReference type="NCBI Taxonomy" id="637954"/>
    <lineage>
        <taxon>Eukaryota</taxon>
        <taxon>Metazoa</taxon>
        <taxon>Chordata</taxon>
        <taxon>Craniata</taxon>
        <taxon>Vertebrata</taxon>
        <taxon>Euteleostomi</taxon>
        <taxon>Actinopterygii</taxon>
        <taxon>Neopterygii</taxon>
        <taxon>Teleostei</taxon>
        <taxon>Neoteleostei</taxon>
        <taxon>Acanthomorphata</taxon>
        <taxon>Gobiaria</taxon>
        <taxon>Gobiiformes</taxon>
        <taxon>Gobioidei</taxon>
        <taxon>Gobiidae</taxon>
        <taxon>Gobiinae</taxon>
        <taxon>Knipowitschia</taxon>
    </lineage>
</organism>
<keyword evidence="5" id="KW-1185">Reference proteome</keyword>
<dbReference type="InterPro" id="IPR000591">
    <property type="entry name" value="DEP_dom"/>
</dbReference>
<proteinExistence type="inferred from homology"/>
<dbReference type="InterPro" id="IPR036388">
    <property type="entry name" value="WH-like_DNA-bd_sf"/>
</dbReference>
<dbReference type="GO" id="GO:0035556">
    <property type="term" value="P:intracellular signal transduction"/>
    <property type="evidence" value="ECO:0007669"/>
    <property type="project" value="InterPro"/>
</dbReference>
<dbReference type="PROSITE" id="PS50186">
    <property type="entry name" value="DEP"/>
    <property type="match status" value="1"/>
</dbReference>
<dbReference type="Gene3D" id="1.10.10.10">
    <property type="entry name" value="Winged helix-like DNA-binding domain superfamily/Winged helix DNA-binding domain"/>
    <property type="match status" value="1"/>
</dbReference>
<protein>
    <recommendedName>
        <fullName evidence="2">DEP domain-containing protein 7</fullName>
    </recommendedName>
</protein>
<dbReference type="PANTHER" id="PTHR16206">
    <property type="entry name" value="DEP DOMAIN-CONTAINING"/>
    <property type="match status" value="1"/>
</dbReference>
<dbReference type="Pfam" id="PF00610">
    <property type="entry name" value="DEP"/>
    <property type="match status" value="1"/>
</dbReference>
<comment type="similarity">
    <text evidence="1">Belongs to the DEPDC7 family.</text>
</comment>
<reference evidence="4 5" key="1">
    <citation type="submission" date="2024-04" db="EMBL/GenBank/DDBJ databases">
        <authorList>
            <person name="Waldvogel A.-M."/>
            <person name="Schoenle A."/>
        </authorList>
    </citation>
    <scope>NUCLEOTIDE SEQUENCE [LARGE SCALE GENOMIC DNA]</scope>
</reference>
<evidence type="ECO:0000313" key="4">
    <source>
        <dbReference type="EMBL" id="CAL1603971.1"/>
    </source>
</evidence>